<evidence type="ECO:0000313" key="1">
    <source>
        <dbReference type="EMBL" id="TFK70484.1"/>
    </source>
</evidence>
<proteinExistence type="predicted"/>
<protein>
    <submittedName>
        <fullName evidence="1">Uncharacterized protein</fullName>
    </submittedName>
</protein>
<gene>
    <name evidence="1" type="ORF">BDN72DRAFT_856888</name>
</gene>
<accession>A0ACD3AYT4</accession>
<evidence type="ECO:0000313" key="2">
    <source>
        <dbReference type="Proteomes" id="UP000308600"/>
    </source>
</evidence>
<organism evidence="1 2">
    <name type="scientific">Pluteus cervinus</name>
    <dbReference type="NCBI Taxonomy" id="181527"/>
    <lineage>
        <taxon>Eukaryota</taxon>
        <taxon>Fungi</taxon>
        <taxon>Dikarya</taxon>
        <taxon>Basidiomycota</taxon>
        <taxon>Agaricomycotina</taxon>
        <taxon>Agaricomycetes</taxon>
        <taxon>Agaricomycetidae</taxon>
        <taxon>Agaricales</taxon>
        <taxon>Pluteineae</taxon>
        <taxon>Pluteaceae</taxon>
        <taxon>Pluteus</taxon>
    </lineage>
</organism>
<dbReference type="Proteomes" id="UP000308600">
    <property type="component" value="Unassembled WGS sequence"/>
</dbReference>
<name>A0ACD3AYT4_9AGAR</name>
<sequence>MQPFELEPTSPSDNSKSNPNPDADLPLTTTTTDSDSSICSNCHSRFVMVQNPWPHSEPNMLESFSRTMRSYIPNIPIPIPTTAAPSPPLVSRPVSFGSFMTSTGGVAVQQQHIQDVQQLHLHQQHQHQLQQLQLSQQQYQHVLQHDGQREHVMVEDLQAYQPQYYQPQFGGIPPPPGSASPAWGASHARSSVSSTTTGPVVASPTSPTFAATQPIIPGTGTTTTARHILPVGNVPDPILWSRWDTFTSATATRRLLIIGYLTGIQVWDCTELKSVREVLNLDFVGRGVRNAWGDERGERDAGGAGADGAIGADESGWDGVGRYPLYAAILPDPFEETGTKGRVQGKKGKAKDDGETEGDGEVGGRPYLGLIMYDEDHEHDRDSPRGHTTFVVYSLAMNRVVKFVASERFVVISTARPPMIHVLSATTLESLFIIPSAALIPFAHKLGSTSISSVTSTTASNANEHGNSGSSDKTNNNNNISRNHKNIVSVSLSQDLDATLHPYSSPIITATSTQQHLPPPSGSNRYPQYSQAYPGTINQLQPLPAGIVNQPQLSSHSEVYHYPTSHPLLLAQPYPEPIFAFSGRLLAFASVTPSSPLHHTQHIHPQQHQPPHQQHQGHSSSRVATPISPTSAVSSPRLVAHRGGPGSRPSSGMASGSPGVPGSYGSVAGVPGSYGSSYGYPTSLGSNSSAGGSYGSGVVAGMTSGSVGSSIGAGVGAGGGSGFVGGLTSFTTGLSGLTGISSFTNMGSTQQQVQAAGSELGSAALKVGGSMLSGVKTLGGFAYSVAKSKALGGSGGVSVERGRSREGARGGSGDGASFFSKSAPTGGGLAGVVSSGDDDEYDESGRKERRFSSISATGGAGASASGGGVWDRLGLGGGGESASPTGNGSGDGKGEGYYVTVLDLGRRATSAIGHAASSNGSAPASSSPAARNTPLTTLNAVHPTVVHEFRAVKRQPVAQISFSDDGNSLVVAPKDGQNMLVFGLKPSSSAAGRERWSGGIVGDADRVEGGSKVAAAGPSSRPEVVSPQSTSATTTTSPMGTALPSHVYDLKRGRTSGVVEGVGWAKDGRWVAIGTRNRTVHVFSVNPYGGPPDVASHVEGRVRNVEAPQLLSTEVSPLVRLRPVKSPTNDQLRVPLSFVFVNPTDAQLPPSLLPPSSPTSSHGLGDGPTSSTSAHPNARSTRNGRSANYQDVLLFDPADGSLSLRRFTLEVHSTKEGRSALTSTVGASMSTIASALPGRLNSSPSTTRGRGRSPVGVGMGLSSSSSPRGSESPARGGGGAAGMGTSAAASYSGLTRMMDAQAVQLVARDSVAATWNLQRRRDWKIVLWAVGDTNVTGKVGVDKKVVDRAGSGHGRGHSRAQSHHALHDWLAQAELSTCSRSPHMLPRTIYLIHRFMFRTLGEDYHALIRRYQFDLAGPKINVRKEIEISAHGTGTTEAFIEGFSSSPNDRHTRRHSSAFDEPLATALAGALEYTPSPAVLPMLPNGAPGKTFIPSVPMPIRSVAGIDVNGVGESLGRIRRGVMHKVRSPPLLPRPDSANRDPYPISLEFDEEDEDFLYRDEENSKSLGVPTGGGRRKDVSVSPATSRSTGGTAVSGSVSTTATSAHLLDIEGDHSISVIGAGAQGTEDDADWHGWDTEDKFVVEEVERFDNISAVGFLDEEQERVKAAAAAGSSTTKQRRNLKKQR</sequence>
<reference evidence="1 2" key="1">
    <citation type="journal article" date="2019" name="Nat. Ecol. Evol.">
        <title>Megaphylogeny resolves global patterns of mushroom evolution.</title>
        <authorList>
            <person name="Varga T."/>
            <person name="Krizsan K."/>
            <person name="Foldi C."/>
            <person name="Dima B."/>
            <person name="Sanchez-Garcia M."/>
            <person name="Sanchez-Ramirez S."/>
            <person name="Szollosi G.J."/>
            <person name="Szarkandi J.G."/>
            <person name="Papp V."/>
            <person name="Albert L."/>
            <person name="Andreopoulos W."/>
            <person name="Angelini C."/>
            <person name="Antonin V."/>
            <person name="Barry K.W."/>
            <person name="Bougher N.L."/>
            <person name="Buchanan P."/>
            <person name="Buyck B."/>
            <person name="Bense V."/>
            <person name="Catcheside P."/>
            <person name="Chovatia M."/>
            <person name="Cooper J."/>
            <person name="Damon W."/>
            <person name="Desjardin D."/>
            <person name="Finy P."/>
            <person name="Geml J."/>
            <person name="Haridas S."/>
            <person name="Hughes K."/>
            <person name="Justo A."/>
            <person name="Karasinski D."/>
            <person name="Kautmanova I."/>
            <person name="Kiss B."/>
            <person name="Kocsube S."/>
            <person name="Kotiranta H."/>
            <person name="LaButti K.M."/>
            <person name="Lechner B.E."/>
            <person name="Liimatainen K."/>
            <person name="Lipzen A."/>
            <person name="Lukacs Z."/>
            <person name="Mihaltcheva S."/>
            <person name="Morgado L.N."/>
            <person name="Niskanen T."/>
            <person name="Noordeloos M.E."/>
            <person name="Ohm R.A."/>
            <person name="Ortiz-Santana B."/>
            <person name="Ovrebo C."/>
            <person name="Racz N."/>
            <person name="Riley R."/>
            <person name="Savchenko A."/>
            <person name="Shiryaev A."/>
            <person name="Soop K."/>
            <person name="Spirin V."/>
            <person name="Szebenyi C."/>
            <person name="Tomsovsky M."/>
            <person name="Tulloss R.E."/>
            <person name="Uehling J."/>
            <person name="Grigoriev I.V."/>
            <person name="Vagvolgyi C."/>
            <person name="Papp T."/>
            <person name="Martin F.M."/>
            <person name="Miettinen O."/>
            <person name="Hibbett D.S."/>
            <person name="Nagy L.G."/>
        </authorList>
    </citation>
    <scope>NUCLEOTIDE SEQUENCE [LARGE SCALE GENOMIC DNA]</scope>
    <source>
        <strain evidence="1 2">NL-1719</strain>
    </source>
</reference>
<dbReference type="EMBL" id="ML208312">
    <property type="protein sequence ID" value="TFK70484.1"/>
    <property type="molecule type" value="Genomic_DNA"/>
</dbReference>
<keyword evidence="2" id="KW-1185">Reference proteome</keyword>